<dbReference type="GO" id="GO:0016787">
    <property type="term" value="F:hydrolase activity"/>
    <property type="evidence" value="ECO:0007669"/>
    <property type="project" value="UniProtKB-KW"/>
</dbReference>
<dbReference type="InterPro" id="IPR010315">
    <property type="entry name" value="DUF915_hydro-like"/>
</dbReference>
<keyword evidence="1" id="KW-0472">Membrane</keyword>
<feature type="transmembrane region" description="Helical" evidence="1">
    <location>
        <begin position="5"/>
        <end position="23"/>
    </location>
</feature>
<evidence type="ECO:0000313" key="3">
    <source>
        <dbReference type="Proteomes" id="UP001302696"/>
    </source>
</evidence>
<proteinExistence type="predicted"/>
<organism evidence="2 3">
    <name type="scientific">Pediococcus inopinatus</name>
    <dbReference type="NCBI Taxonomy" id="114090"/>
    <lineage>
        <taxon>Bacteria</taxon>
        <taxon>Bacillati</taxon>
        <taxon>Bacillota</taxon>
        <taxon>Bacilli</taxon>
        <taxon>Lactobacillales</taxon>
        <taxon>Lactobacillaceae</taxon>
        <taxon>Pediococcus</taxon>
    </lineage>
</organism>
<dbReference type="EMBL" id="CP104778">
    <property type="protein sequence ID" value="WPC21731.1"/>
    <property type="molecule type" value="Genomic_DNA"/>
</dbReference>
<dbReference type="SUPFAM" id="SSF53474">
    <property type="entry name" value="alpha/beta-Hydrolases"/>
    <property type="match status" value="1"/>
</dbReference>
<dbReference type="Gene3D" id="3.40.50.1820">
    <property type="entry name" value="alpha/beta hydrolase"/>
    <property type="match status" value="1"/>
</dbReference>
<dbReference type="InterPro" id="IPR029058">
    <property type="entry name" value="AB_hydrolase_fold"/>
</dbReference>
<name>A0ABZ0Q434_9LACO</name>
<evidence type="ECO:0000256" key="1">
    <source>
        <dbReference type="SAM" id="Phobius"/>
    </source>
</evidence>
<sequence>MKQKLVRGFLLLIVLLIGVTVYWQHRDTPLNHVKVTGDNTATIFIPGYKGGAHTFNGMIHRLDHKNLAHAALKVNIDTRGQAHIQRKGVLTNNPLIQLTFTDNTDPQKQMQFLPAFMKELKTVYHIKKVNFVAHSMGGSVVLQYLENKQAQTNQYPTVNKFVAIGTPFGYITPDNGLAITAANIPANLKILNIAGDLNHTGTDTAVPLKSNENLKTIVNGHVASYRHVTITGNRGQAQHSALHENPQVDKLVAEFLWN</sequence>
<keyword evidence="3" id="KW-1185">Reference proteome</keyword>
<protein>
    <submittedName>
        <fullName evidence="2">Alpha/beta hydrolase</fullName>
    </submittedName>
</protein>
<dbReference type="Proteomes" id="UP001302696">
    <property type="component" value="Chromosome"/>
</dbReference>
<dbReference type="RefSeq" id="WP_063696500.1">
    <property type="nucleotide sequence ID" value="NZ_BBIM01000004.1"/>
</dbReference>
<keyword evidence="1" id="KW-1133">Transmembrane helix</keyword>
<reference evidence="3" key="1">
    <citation type="submission" date="2024-06" db="EMBL/GenBank/DDBJ databases">
        <authorList>
            <person name="Chang H.C."/>
            <person name="Mun S.Y."/>
        </authorList>
    </citation>
    <scope>NUCLEOTIDE SEQUENCE [LARGE SCALE GENOMIC DNA]</scope>
    <source>
        <strain evidence="3">KT1</strain>
    </source>
</reference>
<keyword evidence="2" id="KW-0378">Hydrolase</keyword>
<keyword evidence="1" id="KW-0812">Transmembrane</keyword>
<evidence type="ECO:0000313" key="2">
    <source>
        <dbReference type="EMBL" id="WPC21731.1"/>
    </source>
</evidence>
<dbReference type="Pfam" id="PF06028">
    <property type="entry name" value="DUF915"/>
    <property type="match status" value="2"/>
</dbReference>
<gene>
    <name evidence="2" type="ORF">N6G96_00465</name>
</gene>
<accession>A0ABZ0Q434</accession>